<dbReference type="EMBL" id="KB456272">
    <property type="protein sequence ID" value="EMF07941.1"/>
    <property type="molecule type" value="Genomic_DNA"/>
</dbReference>
<evidence type="ECO:0000256" key="3">
    <source>
        <dbReference type="SAM" id="MobiDB-lite"/>
    </source>
</evidence>
<feature type="region of interest" description="Disordered" evidence="3">
    <location>
        <begin position="1"/>
        <end position="28"/>
    </location>
</feature>
<keyword evidence="5" id="KW-1185">Reference proteome</keyword>
<protein>
    <submittedName>
        <fullName evidence="4">NAD(P)-binding protein</fullName>
    </submittedName>
</protein>
<dbReference type="AlphaFoldDB" id="M3CWA4"/>
<sequence>MAQHPPSYGTNFTPTIHRKPSGPTDPTNISLPTPFIVAIIGAGKGLGRQIALSYAKAGASGIVISSRTQADLDSLEGELKAVGRKKGGVEVWKKVCDVQNMKEVEEVARGTGEKFGRVDVVIANAGIISPYITTTTPTTPEQTSSLPTSRLPIGLIEDIEFERILNTNLLGSWRVAYTFLPLLLSSKDGMQACILITSIASHLSHSSLTPVSYNLSKMGMNRLVEHIHRDHGERDGVQAFAVHPGGVLTEGTKRHHETQNGDIWSSELTDDETLCGGFLTWLTSEKRPWLSGRYLSATWDVNELELKKDEIVNENKLVMRMVI</sequence>
<dbReference type="STRING" id="692275.M3CWA4"/>
<dbReference type="OMA" id="WDVNELE"/>
<dbReference type="GeneID" id="27899938"/>
<evidence type="ECO:0000313" key="5">
    <source>
        <dbReference type="Proteomes" id="UP000016931"/>
    </source>
</evidence>
<accession>M3CWA4</accession>
<name>M3CWA4_SPHMS</name>
<dbReference type="Proteomes" id="UP000016931">
    <property type="component" value="Unassembled WGS sequence"/>
</dbReference>
<dbReference type="RefSeq" id="XP_016756062.1">
    <property type="nucleotide sequence ID" value="XM_016902801.1"/>
</dbReference>
<gene>
    <name evidence="4" type="ORF">SEPMUDRAFT_136791</name>
</gene>
<dbReference type="eggNOG" id="KOG1201">
    <property type="taxonomic scope" value="Eukaryota"/>
</dbReference>
<dbReference type="Pfam" id="PF00106">
    <property type="entry name" value="adh_short"/>
    <property type="match status" value="1"/>
</dbReference>
<dbReference type="PRINTS" id="PR00081">
    <property type="entry name" value="GDHRDH"/>
</dbReference>
<dbReference type="Gene3D" id="3.40.50.720">
    <property type="entry name" value="NAD(P)-binding Rossmann-like Domain"/>
    <property type="match status" value="1"/>
</dbReference>
<dbReference type="OrthoDB" id="1933717at2759"/>
<reference evidence="4 5" key="1">
    <citation type="journal article" date="2012" name="PLoS Pathog.">
        <title>Diverse lifestyles and strategies of plant pathogenesis encoded in the genomes of eighteen Dothideomycetes fungi.</title>
        <authorList>
            <person name="Ohm R.A."/>
            <person name="Feau N."/>
            <person name="Henrissat B."/>
            <person name="Schoch C.L."/>
            <person name="Horwitz B.A."/>
            <person name="Barry K.W."/>
            <person name="Condon B.J."/>
            <person name="Copeland A.C."/>
            <person name="Dhillon B."/>
            <person name="Glaser F."/>
            <person name="Hesse C.N."/>
            <person name="Kosti I."/>
            <person name="LaButti K."/>
            <person name="Lindquist E.A."/>
            <person name="Lucas S."/>
            <person name="Salamov A.A."/>
            <person name="Bradshaw R.E."/>
            <person name="Ciuffetti L."/>
            <person name="Hamelin R.C."/>
            <person name="Kema G.H.J."/>
            <person name="Lawrence C."/>
            <person name="Scott J.A."/>
            <person name="Spatafora J.W."/>
            <person name="Turgeon B.G."/>
            <person name="de Wit P.J.G.M."/>
            <person name="Zhong S."/>
            <person name="Goodwin S.B."/>
            <person name="Grigoriev I.V."/>
        </authorList>
    </citation>
    <scope>NUCLEOTIDE SEQUENCE [LARGE SCALE GENOMIC DNA]</scope>
    <source>
        <strain evidence="4 5">SO2202</strain>
    </source>
</reference>
<dbReference type="PANTHER" id="PTHR43008">
    <property type="entry name" value="BENZIL REDUCTASE"/>
    <property type="match status" value="1"/>
</dbReference>
<evidence type="ECO:0000256" key="2">
    <source>
        <dbReference type="ARBA" id="ARBA00023002"/>
    </source>
</evidence>
<proteinExistence type="inferred from homology"/>
<dbReference type="PANTHER" id="PTHR43008:SF4">
    <property type="entry name" value="CHAIN DEHYDROGENASE, PUTATIVE (AFU_ORTHOLOGUE AFUA_4G08710)-RELATED"/>
    <property type="match status" value="1"/>
</dbReference>
<dbReference type="GO" id="GO:0016616">
    <property type="term" value="F:oxidoreductase activity, acting on the CH-OH group of donors, NAD or NADP as acceptor"/>
    <property type="evidence" value="ECO:0007669"/>
    <property type="project" value="UniProtKB-ARBA"/>
</dbReference>
<dbReference type="CDD" id="cd05233">
    <property type="entry name" value="SDR_c"/>
    <property type="match status" value="1"/>
</dbReference>
<dbReference type="InterPro" id="IPR036291">
    <property type="entry name" value="NAD(P)-bd_dom_sf"/>
</dbReference>
<dbReference type="SUPFAM" id="SSF51735">
    <property type="entry name" value="NAD(P)-binding Rossmann-fold domains"/>
    <property type="match status" value="1"/>
</dbReference>
<evidence type="ECO:0000313" key="4">
    <source>
        <dbReference type="EMBL" id="EMF07941.1"/>
    </source>
</evidence>
<dbReference type="GO" id="GO:0050664">
    <property type="term" value="F:oxidoreductase activity, acting on NAD(P)H, oxygen as acceptor"/>
    <property type="evidence" value="ECO:0007669"/>
    <property type="project" value="TreeGrafter"/>
</dbReference>
<comment type="similarity">
    <text evidence="1">Belongs to the short-chain dehydrogenases/reductases (SDR) family.</text>
</comment>
<keyword evidence="2" id="KW-0560">Oxidoreductase</keyword>
<dbReference type="InterPro" id="IPR002347">
    <property type="entry name" value="SDR_fam"/>
</dbReference>
<organism evidence="4 5">
    <name type="scientific">Sphaerulina musiva (strain SO2202)</name>
    <name type="common">Poplar stem canker fungus</name>
    <name type="synonym">Septoria musiva</name>
    <dbReference type="NCBI Taxonomy" id="692275"/>
    <lineage>
        <taxon>Eukaryota</taxon>
        <taxon>Fungi</taxon>
        <taxon>Dikarya</taxon>
        <taxon>Ascomycota</taxon>
        <taxon>Pezizomycotina</taxon>
        <taxon>Dothideomycetes</taxon>
        <taxon>Dothideomycetidae</taxon>
        <taxon>Mycosphaerellales</taxon>
        <taxon>Mycosphaerellaceae</taxon>
        <taxon>Sphaerulina</taxon>
    </lineage>
</organism>
<dbReference type="HOGENOM" id="CLU_010194_8_0_1"/>
<evidence type="ECO:0000256" key="1">
    <source>
        <dbReference type="ARBA" id="ARBA00006484"/>
    </source>
</evidence>